<accession>A0A7R9PV04</accession>
<sequence>MLSIVILSALGIIITIIGLFGIIKERKGLVIILVIFGTVGIIFDLIMAEFVTAIIGAIVVAFTIFYIKLIGDKQSEAHSQYPNAS</sequence>
<evidence type="ECO:0000313" key="2">
    <source>
        <dbReference type="EMBL" id="CAD7621648.1"/>
    </source>
</evidence>
<name>A0A7R9PV04_9ACAR</name>
<keyword evidence="1" id="KW-0472">Membrane</keyword>
<keyword evidence="3" id="KW-1185">Reference proteome</keyword>
<reference evidence="2" key="1">
    <citation type="submission" date="2020-11" db="EMBL/GenBank/DDBJ databases">
        <authorList>
            <person name="Tran Van P."/>
        </authorList>
    </citation>
    <scope>NUCLEOTIDE SEQUENCE</scope>
</reference>
<protein>
    <submittedName>
        <fullName evidence="2">Uncharacterized protein</fullName>
    </submittedName>
</protein>
<organism evidence="2">
    <name type="scientific">Medioppia subpectinata</name>
    <dbReference type="NCBI Taxonomy" id="1979941"/>
    <lineage>
        <taxon>Eukaryota</taxon>
        <taxon>Metazoa</taxon>
        <taxon>Ecdysozoa</taxon>
        <taxon>Arthropoda</taxon>
        <taxon>Chelicerata</taxon>
        <taxon>Arachnida</taxon>
        <taxon>Acari</taxon>
        <taxon>Acariformes</taxon>
        <taxon>Sarcoptiformes</taxon>
        <taxon>Oribatida</taxon>
        <taxon>Brachypylina</taxon>
        <taxon>Oppioidea</taxon>
        <taxon>Oppiidae</taxon>
        <taxon>Medioppia</taxon>
    </lineage>
</organism>
<proteinExistence type="predicted"/>
<dbReference type="Proteomes" id="UP000759131">
    <property type="component" value="Unassembled WGS sequence"/>
</dbReference>
<feature type="transmembrane region" description="Helical" evidence="1">
    <location>
        <begin position="6"/>
        <end position="23"/>
    </location>
</feature>
<dbReference type="AlphaFoldDB" id="A0A7R9PV04"/>
<keyword evidence="1" id="KW-0812">Transmembrane</keyword>
<feature type="transmembrane region" description="Helical" evidence="1">
    <location>
        <begin position="30"/>
        <end position="47"/>
    </location>
</feature>
<gene>
    <name evidence="2" type="ORF">OSB1V03_LOCUS2119</name>
</gene>
<keyword evidence="1" id="KW-1133">Transmembrane helix</keyword>
<feature type="transmembrane region" description="Helical" evidence="1">
    <location>
        <begin position="53"/>
        <end position="71"/>
    </location>
</feature>
<dbReference type="EMBL" id="CAJPIZ010000697">
    <property type="protein sequence ID" value="CAG2102078.1"/>
    <property type="molecule type" value="Genomic_DNA"/>
</dbReference>
<evidence type="ECO:0000313" key="3">
    <source>
        <dbReference type="Proteomes" id="UP000759131"/>
    </source>
</evidence>
<evidence type="ECO:0000256" key="1">
    <source>
        <dbReference type="SAM" id="Phobius"/>
    </source>
</evidence>
<dbReference type="EMBL" id="OC855272">
    <property type="protein sequence ID" value="CAD7621648.1"/>
    <property type="molecule type" value="Genomic_DNA"/>
</dbReference>